<name>X1BP25_9ZZZZ</name>
<dbReference type="Pfam" id="PF02596">
    <property type="entry name" value="DUF169"/>
    <property type="match status" value="1"/>
</dbReference>
<evidence type="ECO:0000313" key="1">
    <source>
        <dbReference type="EMBL" id="GAG97649.1"/>
    </source>
</evidence>
<gene>
    <name evidence="1" type="ORF">S01H4_47251</name>
</gene>
<feature type="non-terminal residue" evidence="1">
    <location>
        <position position="112"/>
    </location>
</feature>
<accession>X1BP25</accession>
<proteinExistence type="predicted"/>
<sequence>MADFKVFHEYGEELERRIRLQTFPLAVKFLEREADIPQGAERPVRDFGYQILLCQGYALSRKEGKTIAMFKEDMWCFEPVVGYGWAEAPQYFLDGHNRFPQDVKDLGAGKNF</sequence>
<dbReference type="EMBL" id="BART01026499">
    <property type="protein sequence ID" value="GAG97649.1"/>
    <property type="molecule type" value="Genomic_DNA"/>
</dbReference>
<reference evidence="1" key="1">
    <citation type="journal article" date="2014" name="Front. Microbiol.">
        <title>High frequency of phylogenetically diverse reductive dehalogenase-homologous genes in deep subseafloor sedimentary metagenomes.</title>
        <authorList>
            <person name="Kawai M."/>
            <person name="Futagami T."/>
            <person name="Toyoda A."/>
            <person name="Takaki Y."/>
            <person name="Nishi S."/>
            <person name="Hori S."/>
            <person name="Arai W."/>
            <person name="Tsubouchi T."/>
            <person name="Morono Y."/>
            <person name="Uchiyama I."/>
            <person name="Ito T."/>
            <person name="Fujiyama A."/>
            <person name="Inagaki F."/>
            <person name="Takami H."/>
        </authorList>
    </citation>
    <scope>NUCLEOTIDE SEQUENCE</scope>
    <source>
        <strain evidence="1">Expedition CK06-06</strain>
    </source>
</reference>
<dbReference type="InterPro" id="IPR003748">
    <property type="entry name" value="DUF169"/>
</dbReference>
<comment type="caution">
    <text evidence="1">The sequence shown here is derived from an EMBL/GenBank/DDBJ whole genome shotgun (WGS) entry which is preliminary data.</text>
</comment>
<dbReference type="AlphaFoldDB" id="X1BP25"/>
<protein>
    <submittedName>
        <fullName evidence="1">Uncharacterized protein</fullName>
    </submittedName>
</protein>
<organism evidence="1">
    <name type="scientific">marine sediment metagenome</name>
    <dbReference type="NCBI Taxonomy" id="412755"/>
    <lineage>
        <taxon>unclassified sequences</taxon>
        <taxon>metagenomes</taxon>
        <taxon>ecological metagenomes</taxon>
    </lineage>
</organism>